<feature type="compositionally biased region" description="Basic and acidic residues" evidence="1">
    <location>
        <begin position="537"/>
        <end position="552"/>
    </location>
</feature>
<keyword evidence="3" id="KW-1185">Reference proteome</keyword>
<feature type="domain" description="DUF4209" evidence="2">
    <location>
        <begin position="133"/>
        <end position="213"/>
    </location>
</feature>
<dbReference type="RefSeq" id="XP_060061183.1">
    <property type="nucleotide sequence ID" value="XM_060205200.1"/>
</dbReference>
<feature type="compositionally biased region" description="Basic and acidic residues" evidence="1">
    <location>
        <begin position="652"/>
        <end position="661"/>
    </location>
</feature>
<evidence type="ECO:0000259" key="2">
    <source>
        <dbReference type="Pfam" id="PF13910"/>
    </source>
</evidence>
<gene>
    <name evidence="4" type="primary">ERMARD</name>
</gene>
<feature type="region of interest" description="Disordered" evidence="1">
    <location>
        <begin position="652"/>
        <end position="682"/>
    </location>
</feature>
<dbReference type="InterPro" id="IPR025209">
    <property type="entry name" value="DUF4209"/>
</dbReference>
<evidence type="ECO:0000313" key="3">
    <source>
        <dbReference type="Proteomes" id="UP001652624"/>
    </source>
</evidence>
<proteinExistence type="predicted"/>
<feature type="region of interest" description="Disordered" evidence="1">
    <location>
        <begin position="471"/>
        <end position="498"/>
    </location>
</feature>
<protein>
    <submittedName>
        <fullName evidence="4">Endoplasmic reticulum membrane-associated RNA degradation protein isoform X1</fullName>
    </submittedName>
</protein>
<feature type="compositionally biased region" description="Polar residues" evidence="1">
    <location>
        <begin position="589"/>
        <end position="599"/>
    </location>
</feature>
<dbReference type="PANTHER" id="PTHR31701">
    <property type="entry name" value="ENDOPLASMIC RETICULUM MEMBRANE-ASSOCIATED RNA DEGRADATION PROTEIN"/>
    <property type="match status" value="1"/>
</dbReference>
<sequence length="682" mass="74737">MELSVEDPITTCLSPPVYEMVCKLGFEVREDLDVSSVVSESGEVRWKAITDRVVYGEPDQGLDYWASVRLLGPVCEAANLHLSALTKEQFETRFAPWFQWTGFPELFPEIFDALRSLQPPAASLSLMKLTSQLERALGDVFLLIGKECPFLLRDLLASEELARVFGMSVMGVLRVFAGSPRGLNLRNILWHGFAAPREIPTKYCSMMVLLTAGLGQLLRTYLQETQSALTHRPALTLPHLEDLGVFPDVTDELLSVLAEAKERSAFIVRTMLPYWDTVLTAFRAQRFADCTALLLAQLEAGLRKVFAAVNKCPKRLLTAESTALYTTFDEILAKHLNDGETNQLPPFLGTPAMVTFRVPRVCEFLWDFLSHQEGPRIRDHLSHGEIAWHTVPKDAANQLLAFSIVLVLRFLDAGLLAALRERPEVKQLMDLAEGYRTRCHPLSRLRKQVDAGDRGAVWRGCAHPLLPQSCGGAAGPAAERHHPLQPPVGPGGGLPGTAAQAVGAEDAALPAEADLPANVEECPSAGPHTSPGFAADRSGDGARPRGLCEGRRGAAAVPEVLEEHPAVRGEPGGSHQPRQEPVGRGRQPHTGSSVENQDFQPEEADAGAPGWEAQATGHLLRAWWRLPAVTLRLRFGHQLPVQCQQWSPRDFLEGPAREPRGWGRGCRTAWPQGAGPPPCHHS</sequence>
<dbReference type="PANTHER" id="PTHR31701:SF2">
    <property type="entry name" value="ENDOPLASMIC RETICULUM MEMBRANE-ASSOCIATED RNA DEGRADATION PROTEIN"/>
    <property type="match status" value="1"/>
</dbReference>
<feature type="region of interest" description="Disordered" evidence="1">
    <location>
        <begin position="518"/>
        <end position="608"/>
    </location>
</feature>
<dbReference type="GeneID" id="103112228"/>
<organism evidence="3 4">
    <name type="scientific">Erinaceus europaeus</name>
    <name type="common">Western European hedgehog</name>
    <dbReference type="NCBI Taxonomy" id="9365"/>
    <lineage>
        <taxon>Eukaryota</taxon>
        <taxon>Metazoa</taxon>
        <taxon>Chordata</taxon>
        <taxon>Craniata</taxon>
        <taxon>Vertebrata</taxon>
        <taxon>Euteleostomi</taxon>
        <taxon>Mammalia</taxon>
        <taxon>Eutheria</taxon>
        <taxon>Laurasiatheria</taxon>
        <taxon>Eulipotyphla</taxon>
        <taxon>Erinaceidae</taxon>
        <taxon>Erinaceinae</taxon>
        <taxon>Erinaceus</taxon>
    </lineage>
</organism>
<evidence type="ECO:0000256" key="1">
    <source>
        <dbReference type="SAM" id="MobiDB-lite"/>
    </source>
</evidence>
<reference evidence="4" key="1">
    <citation type="submission" date="2025-08" db="UniProtKB">
        <authorList>
            <consortium name="RefSeq"/>
        </authorList>
    </citation>
    <scope>IDENTIFICATION</scope>
</reference>
<dbReference type="Proteomes" id="UP001652624">
    <property type="component" value="Chromosome 13"/>
</dbReference>
<name>A0ABM3YJD7_ERIEU</name>
<dbReference type="InterPro" id="IPR039635">
    <property type="entry name" value="ERMARD"/>
</dbReference>
<accession>A0ABM3YJD7</accession>
<evidence type="ECO:0000313" key="4">
    <source>
        <dbReference type="RefSeq" id="XP_060061183.1"/>
    </source>
</evidence>
<dbReference type="Pfam" id="PF13910">
    <property type="entry name" value="DUF4209"/>
    <property type="match status" value="1"/>
</dbReference>